<evidence type="ECO:0000313" key="2">
    <source>
        <dbReference type="Proteomes" id="UP000184040"/>
    </source>
</evidence>
<sequence length="39" mass="4411">MARILERLLGGQSERSDASQAPVRLTRDDILQTFPELAR</sequence>
<gene>
    <name evidence="1" type="ORF">SAMN04488012_102120</name>
</gene>
<dbReference type="AlphaFoldDB" id="A0A1M6CQ45"/>
<accession>A0A1M6CQ45</accession>
<keyword evidence="2" id="KW-1185">Reference proteome</keyword>
<dbReference type="EMBL" id="FQZA01000002">
    <property type="protein sequence ID" value="SHI63106.1"/>
    <property type="molecule type" value="Genomic_DNA"/>
</dbReference>
<reference evidence="1 2" key="1">
    <citation type="submission" date="2016-11" db="EMBL/GenBank/DDBJ databases">
        <authorList>
            <person name="Jaros S."/>
            <person name="Januszkiewicz K."/>
            <person name="Wedrychowicz H."/>
        </authorList>
    </citation>
    <scope>NUCLEOTIDE SEQUENCE [LARGE SCALE GENOMIC DNA]</scope>
    <source>
        <strain evidence="1 2">DSM 26892</strain>
    </source>
</reference>
<evidence type="ECO:0000313" key="1">
    <source>
        <dbReference type="EMBL" id="SHI63106.1"/>
    </source>
</evidence>
<name>A0A1M6CQ45_9RHOB</name>
<protein>
    <submittedName>
        <fullName evidence="1">Uncharacterized protein</fullName>
    </submittedName>
</protein>
<dbReference type="Proteomes" id="UP000184040">
    <property type="component" value="Unassembled WGS sequence"/>
</dbReference>
<dbReference type="STRING" id="313368.SAMN04488012_102120"/>
<organism evidence="1 2">
    <name type="scientific">Palleronia salina</name>
    <dbReference type="NCBI Taxonomy" id="313368"/>
    <lineage>
        <taxon>Bacteria</taxon>
        <taxon>Pseudomonadati</taxon>
        <taxon>Pseudomonadota</taxon>
        <taxon>Alphaproteobacteria</taxon>
        <taxon>Rhodobacterales</taxon>
        <taxon>Roseobacteraceae</taxon>
        <taxon>Palleronia</taxon>
    </lineage>
</organism>
<proteinExistence type="predicted"/>